<dbReference type="PANTHER" id="PTHR31435">
    <property type="entry name" value="PROTEIN NATD1"/>
    <property type="match status" value="1"/>
</dbReference>
<keyword evidence="2" id="KW-0012">Acyltransferase</keyword>
<keyword evidence="2" id="KW-0808">Transferase</keyword>
<organism evidence="2">
    <name type="scientific">Agromyces sp. G08B096</name>
    <dbReference type="NCBI Taxonomy" id="3156399"/>
    <lineage>
        <taxon>Bacteria</taxon>
        <taxon>Bacillati</taxon>
        <taxon>Actinomycetota</taxon>
        <taxon>Actinomycetes</taxon>
        <taxon>Micrococcales</taxon>
        <taxon>Microbacteriaceae</taxon>
        <taxon>Agromyces</taxon>
    </lineage>
</organism>
<dbReference type="InterPro" id="IPR045057">
    <property type="entry name" value="Gcn5-rel_NAT"/>
</dbReference>
<proteinExistence type="predicted"/>
<sequence>MDKQITHEPDARRYVLRVDGELASVLDYRVLGDSVAFTRTFTNPPYRGHGLAGDVVAFAVDDVEATSTRAIVPSCWYVGEWFDRHPERAHLLDPRTV</sequence>
<protein>
    <submittedName>
        <fullName evidence="2">GNAT family N-acetyltransferase</fullName>
        <ecNumber evidence="2">2.3.1.-</ecNumber>
    </submittedName>
</protein>
<gene>
    <name evidence="2" type="ORF">ABIQ69_09535</name>
</gene>
<evidence type="ECO:0000259" key="1">
    <source>
        <dbReference type="PROSITE" id="PS51729"/>
    </source>
</evidence>
<name>A0AAU7W2N6_9MICO</name>
<dbReference type="SUPFAM" id="SSF55729">
    <property type="entry name" value="Acyl-CoA N-acyltransferases (Nat)"/>
    <property type="match status" value="1"/>
</dbReference>
<dbReference type="RefSeq" id="WP_350346888.1">
    <property type="nucleotide sequence ID" value="NZ_CP158374.1"/>
</dbReference>
<dbReference type="PANTHER" id="PTHR31435:SF9">
    <property type="entry name" value="PROTEIN NATD1"/>
    <property type="match status" value="1"/>
</dbReference>
<dbReference type="InterPro" id="IPR016181">
    <property type="entry name" value="Acyl_CoA_acyltransferase"/>
</dbReference>
<dbReference type="EC" id="2.3.1.-" evidence="2"/>
<dbReference type="EMBL" id="CP158374">
    <property type="protein sequence ID" value="XBX80862.1"/>
    <property type="molecule type" value="Genomic_DNA"/>
</dbReference>
<dbReference type="GO" id="GO:0016746">
    <property type="term" value="F:acyltransferase activity"/>
    <property type="evidence" value="ECO:0007669"/>
    <property type="project" value="UniProtKB-KW"/>
</dbReference>
<evidence type="ECO:0000313" key="2">
    <source>
        <dbReference type="EMBL" id="XBX80862.1"/>
    </source>
</evidence>
<reference evidence="2" key="1">
    <citation type="submission" date="2024-05" db="EMBL/GenBank/DDBJ databases">
        <authorList>
            <person name="Yu L."/>
        </authorList>
    </citation>
    <scope>NUCLEOTIDE SEQUENCE</scope>
    <source>
        <strain evidence="2">G08B096</strain>
    </source>
</reference>
<feature type="domain" description="N-acetyltransferase" evidence="1">
    <location>
        <begin position="6"/>
        <end position="93"/>
    </location>
</feature>
<dbReference type="Pfam" id="PF14542">
    <property type="entry name" value="Acetyltransf_CG"/>
    <property type="match status" value="1"/>
</dbReference>
<accession>A0AAU7W2N6</accession>
<dbReference type="PROSITE" id="PS51729">
    <property type="entry name" value="GNAT_YJDJ"/>
    <property type="match status" value="1"/>
</dbReference>
<dbReference type="InterPro" id="IPR031165">
    <property type="entry name" value="GNAT_YJDJ"/>
</dbReference>
<dbReference type="Gene3D" id="3.40.630.30">
    <property type="match status" value="1"/>
</dbReference>
<dbReference type="AlphaFoldDB" id="A0AAU7W2N6"/>